<keyword evidence="2" id="KW-1133">Transmembrane helix</keyword>
<evidence type="ECO:0000256" key="2">
    <source>
        <dbReference type="SAM" id="Phobius"/>
    </source>
</evidence>
<accession>A0ABW8SRF2</accession>
<feature type="coiled-coil region" evidence="1">
    <location>
        <begin position="7"/>
        <end position="34"/>
    </location>
</feature>
<dbReference type="RefSeq" id="WP_406793859.1">
    <property type="nucleotide sequence ID" value="NZ_JBJHZX010000037.1"/>
</dbReference>
<dbReference type="Proteomes" id="UP001623660">
    <property type="component" value="Unassembled WGS sequence"/>
</dbReference>
<feature type="transmembrane region" description="Helical" evidence="2">
    <location>
        <begin position="37"/>
        <end position="54"/>
    </location>
</feature>
<evidence type="ECO:0000313" key="3">
    <source>
        <dbReference type="EMBL" id="MFL0197754.1"/>
    </source>
</evidence>
<organism evidence="3 4">
    <name type="scientific">Candidatus Clostridium eludens</name>
    <dbReference type="NCBI Taxonomy" id="3381663"/>
    <lineage>
        <taxon>Bacteria</taxon>
        <taxon>Bacillati</taxon>
        <taxon>Bacillota</taxon>
        <taxon>Clostridia</taxon>
        <taxon>Eubacteriales</taxon>
        <taxon>Clostridiaceae</taxon>
        <taxon>Clostridium</taxon>
    </lineage>
</organism>
<evidence type="ECO:0008006" key="5">
    <source>
        <dbReference type="Google" id="ProtNLM"/>
    </source>
</evidence>
<evidence type="ECO:0000256" key="1">
    <source>
        <dbReference type="SAM" id="Coils"/>
    </source>
</evidence>
<dbReference type="EMBL" id="JBJHZX010000037">
    <property type="protein sequence ID" value="MFL0197754.1"/>
    <property type="molecule type" value="Genomic_DNA"/>
</dbReference>
<gene>
    <name evidence="3" type="ORF">ACJDU8_19600</name>
</gene>
<keyword evidence="2" id="KW-0472">Membrane</keyword>
<keyword evidence="1" id="KW-0175">Coiled coil</keyword>
<protein>
    <recommendedName>
        <fullName evidence="5">Hemolysin XhlA</fullName>
    </recommendedName>
</protein>
<sequence length="59" mass="6984">MSENYDAKLWEEKHKNINERIASLCKQLESLVNTLKWGFGVLVASFMTFFLYLLESRLK</sequence>
<reference evidence="3 4" key="1">
    <citation type="submission" date="2024-11" db="EMBL/GenBank/DDBJ databases">
        <authorList>
            <person name="Heng Y.C."/>
            <person name="Lim A.C.H."/>
            <person name="Lee J.K.Y."/>
            <person name="Kittelmann S."/>
        </authorList>
    </citation>
    <scope>NUCLEOTIDE SEQUENCE [LARGE SCALE GENOMIC DNA]</scope>
    <source>
        <strain evidence="3 4">WILCCON 0269</strain>
    </source>
</reference>
<comment type="caution">
    <text evidence="3">The sequence shown here is derived from an EMBL/GenBank/DDBJ whole genome shotgun (WGS) entry which is preliminary data.</text>
</comment>
<evidence type="ECO:0000313" key="4">
    <source>
        <dbReference type="Proteomes" id="UP001623660"/>
    </source>
</evidence>
<keyword evidence="4" id="KW-1185">Reference proteome</keyword>
<proteinExistence type="predicted"/>
<keyword evidence="2" id="KW-0812">Transmembrane</keyword>
<name>A0ABW8SRF2_9CLOT</name>